<dbReference type="SMART" id="SM00387">
    <property type="entry name" value="HATPase_c"/>
    <property type="match status" value="1"/>
</dbReference>
<feature type="transmembrane region" description="Helical" evidence="16">
    <location>
        <begin position="66"/>
        <end position="87"/>
    </location>
</feature>
<evidence type="ECO:0000256" key="16">
    <source>
        <dbReference type="SAM" id="Phobius"/>
    </source>
</evidence>
<dbReference type="PRINTS" id="PR00344">
    <property type="entry name" value="BCTRLSENSOR"/>
</dbReference>
<evidence type="ECO:0000256" key="10">
    <source>
        <dbReference type="ARBA" id="ARBA00022777"/>
    </source>
</evidence>
<feature type="transmembrane region" description="Helical" evidence="16">
    <location>
        <begin position="138"/>
        <end position="159"/>
    </location>
</feature>
<evidence type="ECO:0000313" key="18">
    <source>
        <dbReference type="EMBL" id="NLT79229.1"/>
    </source>
</evidence>
<dbReference type="InterPro" id="IPR004358">
    <property type="entry name" value="Sig_transdc_His_kin-like_C"/>
</dbReference>
<evidence type="ECO:0000256" key="12">
    <source>
        <dbReference type="ARBA" id="ARBA00023012"/>
    </source>
</evidence>
<keyword evidence="6" id="KW-0004">4Fe-4S</keyword>
<reference evidence="18" key="1">
    <citation type="journal article" date="2020" name="Biotechnol. Biofuels">
        <title>New insights from the biogas microbiome by comprehensive genome-resolved metagenomics of nearly 1600 species originating from multiple anaerobic digesters.</title>
        <authorList>
            <person name="Campanaro S."/>
            <person name="Treu L."/>
            <person name="Rodriguez-R L.M."/>
            <person name="Kovalovszki A."/>
            <person name="Ziels R.M."/>
            <person name="Maus I."/>
            <person name="Zhu X."/>
            <person name="Kougias P.G."/>
            <person name="Basile A."/>
            <person name="Luo G."/>
            <person name="Schluter A."/>
            <person name="Konstantinidis K.T."/>
            <person name="Angelidaki I."/>
        </authorList>
    </citation>
    <scope>NUCLEOTIDE SEQUENCE</scope>
    <source>
        <strain evidence="18">AS01afH2WH_6</strain>
    </source>
</reference>
<accession>A0A971CY24</accession>
<evidence type="ECO:0000256" key="2">
    <source>
        <dbReference type="ARBA" id="ARBA00001966"/>
    </source>
</evidence>
<dbReference type="InterPro" id="IPR050482">
    <property type="entry name" value="Sensor_HK_TwoCompSys"/>
</dbReference>
<keyword evidence="10 18" id="KW-0418">Kinase</keyword>
<dbReference type="Gene3D" id="3.30.565.10">
    <property type="entry name" value="Histidine kinase-like ATPase, C-terminal domain"/>
    <property type="match status" value="1"/>
</dbReference>
<keyword evidence="16" id="KW-0812">Transmembrane</keyword>
<dbReference type="SUPFAM" id="SSF55874">
    <property type="entry name" value="ATPase domain of HSP90 chaperone/DNA topoisomerase II/histidine kinase"/>
    <property type="match status" value="1"/>
</dbReference>
<dbReference type="GO" id="GO:0051539">
    <property type="term" value="F:4 iron, 4 sulfur cluster binding"/>
    <property type="evidence" value="ECO:0007669"/>
    <property type="project" value="UniProtKB-KW"/>
</dbReference>
<dbReference type="GO" id="GO:0016020">
    <property type="term" value="C:membrane"/>
    <property type="evidence" value="ECO:0007669"/>
    <property type="project" value="InterPro"/>
</dbReference>
<reference evidence="18" key="2">
    <citation type="submission" date="2020-01" db="EMBL/GenBank/DDBJ databases">
        <authorList>
            <person name="Campanaro S."/>
        </authorList>
    </citation>
    <scope>NUCLEOTIDE SEQUENCE</scope>
    <source>
        <strain evidence="18">AS01afH2WH_6</strain>
    </source>
</reference>
<dbReference type="AlphaFoldDB" id="A0A971CY24"/>
<feature type="domain" description="Histidine kinase" evidence="17">
    <location>
        <begin position="229"/>
        <end position="448"/>
    </location>
</feature>
<proteinExistence type="predicted"/>
<dbReference type="GO" id="GO:0000155">
    <property type="term" value="F:phosphorelay sensor kinase activity"/>
    <property type="evidence" value="ECO:0007669"/>
    <property type="project" value="InterPro"/>
</dbReference>
<dbReference type="Gene3D" id="1.20.5.1930">
    <property type="match status" value="1"/>
</dbReference>
<evidence type="ECO:0000256" key="13">
    <source>
        <dbReference type="ARBA" id="ARBA00023014"/>
    </source>
</evidence>
<keyword evidence="16" id="KW-0472">Membrane</keyword>
<comment type="cofactor">
    <cofactor evidence="2">
        <name>[4Fe-4S] cluster</name>
        <dbReference type="ChEBI" id="CHEBI:49883"/>
    </cofactor>
</comment>
<feature type="transmembrane region" description="Helical" evidence="16">
    <location>
        <begin position="39"/>
        <end position="60"/>
    </location>
</feature>
<keyword evidence="8" id="KW-0808">Transferase</keyword>
<dbReference type="InterPro" id="IPR005467">
    <property type="entry name" value="His_kinase_dom"/>
</dbReference>
<evidence type="ECO:0000256" key="15">
    <source>
        <dbReference type="ARBA" id="ARBA00030800"/>
    </source>
</evidence>
<dbReference type="InterPro" id="IPR011712">
    <property type="entry name" value="Sig_transdc_His_kin_sub3_dim/P"/>
</dbReference>
<sequence length="460" mass="50236">MEEASLGIQQESKRREMLPMGGSGVERMRVSTSTVHSRWNMYFAIATPLLIVSIVLLSRINWYERAALVVLLGLPTAVFLIFVDPYSSDEVRTPSKSGFRGWCFAALSVVCLVAAAVINPSVMFVQFIVVPQLFIAFTYWPALGIVAFMNCGFIMVAWIQTAGLYGSNFTDTIVESLASVFFSGMIGIANDHLAEVNTHNLQLIERLQSQQEIIGHLSHEEGIAAERQRMAGEMHDTIAQSLTSMLALSRAALGEMGDEQDRDLALKHLRMISVIAKESLDDTRALIANSTPVALQKSGLRDALARTLSNGTDGSGKSFELHVDEDLPVLPLALQVAVLRIVQEAVTNIQKHSDARSFTVNLERNKDVQGVQGIQGVQRGRDELCLRIEDDGIGFESSSISEEQASVTGHGYGFIDMRRRVEELSGSFAFSSAPGRGTRITALFPLEGKTQVQVNGVASS</sequence>
<dbReference type="EMBL" id="JAAXZR010000012">
    <property type="protein sequence ID" value="NLT79229.1"/>
    <property type="molecule type" value="Genomic_DNA"/>
</dbReference>
<keyword evidence="12" id="KW-0902">Two-component regulatory system</keyword>
<evidence type="ECO:0000256" key="7">
    <source>
        <dbReference type="ARBA" id="ARBA00022490"/>
    </source>
</evidence>
<dbReference type="PIRSF" id="PIRSF037434">
    <property type="entry name" value="STHK_ChrS"/>
    <property type="match status" value="1"/>
</dbReference>
<dbReference type="Pfam" id="PF07730">
    <property type="entry name" value="HisKA_3"/>
    <property type="match status" value="1"/>
</dbReference>
<dbReference type="GO" id="GO:0046983">
    <property type="term" value="F:protein dimerization activity"/>
    <property type="evidence" value="ECO:0007669"/>
    <property type="project" value="InterPro"/>
</dbReference>
<dbReference type="Pfam" id="PF02518">
    <property type="entry name" value="HATPase_c"/>
    <property type="match status" value="1"/>
</dbReference>
<evidence type="ECO:0000313" key="19">
    <source>
        <dbReference type="Proteomes" id="UP000767327"/>
    </source>
</evidence>
<comment type="caution">
    <text evidence="18">The sequence shown here is derived from an EMBL/GenBank/DDBJ whole genome shotgun (WGS) entry which is preliminary data.</text>
</comment>
<dbReference type="InterPro" id="IPR003594">
    <property type="entry name" value="HATPase_dom"/>
</dbReference>
<comment type="function">
    <text evidence="14">Member of the two-component regulatory system NreB/NreC involved in the control of dissimilatory nitrate/nitrite reduction in response to oxygen. NreB functions as a direct oxygen sensor histidine kinase which is autophosphorylated, in the absence of oxygen, probably at the conserved histidine residue, and transfers its phosphate group probably to a conserved aspartate residue of NreC. NreB/NreC activates the expression of the nitrate (narGHJI) and nitrite (nir) reductase operons, as well as the putative nitrate transporter gene narT.</text>
</comment>
<evidence type="ECO:0000256" key="3">
    <source>
        <dbReference type="ARBA" id="ARBA00004496"/>
    </source>
</evidence>
<dbReference type="CDD" id="cd16917">
    <property type="entry name" value="HATPase_UhpB-NarQ-NarX-like"/>
    <property type="match status" value="1"/>
</dbReference>
<comment type="subcellular location">
    <subcellularLocation>
        <location evidence="3">Cytoplasm</location>
    </subcellularLocation>
</comment>
<evidence type="ECO:0000256" key="8">
    <source>
        <dbReference type="ARBA" id="ARBA00022679"/>
    </source>
</evidence>
<dbReference type="RefSeq" id="WP_273172928.1">
    <property type="nucleotide sequence ID" value="NZ_JAAXZR010000012.1"/>
</dbReference>
<keyword evidence="11" id="KW-0408">Iron</keyword>
<dbReference type="PANTHER" id="PTHR24421">
    <property type="entry name" value="NITRATE/NITRITE SENSOR PROTEIN NARX-RELATED"/>
    <property type="match status" value="1"/>
</dbReference>
<evidence type="ECO:0000256" key="11">
    <source>
        <dbReference type="ARBA" id="ARBA00023004"/>
    </source>
</evidence>
<keyword evidence="13" id="KW-0411">Iron-sulfur</keyword>
<evidence type="ECO:0000259" key="17">
    <source>
        <dbReference type="PROSITE" id="PS50109"/>
    </source>
</evidence>
<dbReference type="InterPro" id="IPR036890">
    <property type="entry name" value="HATPase_C_sf"/>
</dbReference>
<protein>
    <recommendedName>
        <fullName evidence="5">Oxygen sensor histidine kinase NreB</fullName>
        <ecNumber evidence="4">2.7.13.3</ecNumber>
    </recommendedName>
    <alternativeName>
        <fullName evidence="15">Nitrogen regulation protein B</fullName>
    </alternativeName>
</protein>
<gene>
    <name evidence="18" type="ORF">GXW98_02945</name>
</gene>
<evidence type="ECO:0000256" key="9">
    <source>
        <dbReference type="ARBA" id="ARBA00022723"/>
    </source>
</evidence>
<dbReference type="GO" id="GO:0005737">
    <property type="term" value="C:cytoplasm"/>
    <property type="evidence" value="ECO:0007669"/>
    <property type="project" value="UniProtKB-SubCell"/>
</dbReference>
<evidence type="ECO:0000256" key="14">
    <source>
        <dbReference type="ARBA" id="ARBA00024827"/>
    </source>
</evidence>
<evidence type="ECO:0000256" key="4">
    <source>
        <dbReference type="ARBA" id="ARBA00012438"/>
    </source>
</evidence>
<organism evidence="18 19">
    <name type="scientific">Bifidobacterium crudilactis</name>
    <dbReference type="NCBI Taxonomy" id="327277"/>
    <lineage>
        <taxon>Bacteria</taxon>
        <taxon>Bacillati</taxon>
        <taxon>Actinomycetota</taxon>
        <taxon>Actinomycetes</taxon>
        <taxon>Bifidobacteriales</taxon>
        <taxon>Bifidobacteriaceae</taxon>
        <taxon>Bifidobacterium</taxon>
    </lineage>
</organism>
<evidence type="ECO:0000256" key="5">
    <source>
        <dbReference type="ARBA" id="ARBA00017322"/>
    </source>
</evidence>
<comment type="catalytic activity">
    <reaction evidence="1">
        <text>ATP + protein L-histidine = ADP + protein N-phospho-L-histidine.</text>
        <dbReference type="EC" id="2.7.13.3"/>
    </reaction>
</comment>
<dbReference type="GO" id="GO:0046872">
    <property type="term" value="F:metal ion binding"/>
    <property type="evidence" value="ECO:0007669"/>
    <property type="project" value="UniProtKB-KW"/>
</dbReference>
<evidence type="ECO:0000256" key="6">
    <source>
        <dbReference type="ARBA" id="ARBA00022485"/>
    </source>
</evidence>
<dbReference type="PROSITE" id="PS50109">
    <property type="entry name" value="HIS_KIN"/>
    <property type="match status" value="1"/>
</dbReference>
<dbReference type="Proteomes" id="UP000767327">
    <property type="component" value="Unassembled WGS sequence"/>
</dbReference>
<keyword evidence="7" id="KW-0963">Cytoplasm</keyword>
<feature type="transmembrane region" description="Helical" evidence="16">
    <location>
        <begin position="99"/>
        <end position="118"/>
    </location>
</feature>
<keyword evidence="9" id="KW-0479">Metal-binding</keyword>
<dbReference type="InterPro" id="IPR017205">
    <property type="entry name" value="Sig_transdc_His_kinase_ChrS"/>
</dbReference>
<name>A0A971CY24_9BIFI</name>
<keyword evidence="16" id="KW-1133">Transmembrane helix</keyword>
<dbReference type="EC" id="2.7.13.3" evidence="4"/>
<evidence type="ECO:0000256" key="1">
    <source>
        <dbReference type="ARBA" id="ARBA00000085"/>
    </source>
</evidence>